<dbReference type="InterPro" id="IPR000182">
    <property type="entry name" value="GNAT_dom"/>
</dbReference>
<dbReference type="Gene3D" id="3.40.630.30">
    <property type="match status" value="1"/>
</dbReference>
<evidence type="ECO:0000259" key="1">
    <source>
        <dbReference type="PROSITE" id="PS51186"/>
    </source>
</evidence>
<dbReference type="Pfam" id="PF00583">
    <property type="entry name" value="Acetyltransf_1"/>
    <property type="match status" value="1"/>
</dbReference>
<dbReference type="EC" id="2.3.1.183" evidence="3"/>
<dbReference type="PANTHER" id="PTHR43072:SF8">
    <property type="entry name" value="ACYLTRANSFERASE FABY-RELATED"/>
    <property type="match status" value="1"/>
</dbReference>
<dbReference type="InterPro" id="IPR016181">
    <property type="entry name" value="Acyl_CoA_acyltransferase"/>
</dbReference>
<dbReference type="Proteomes" id="UP000315577">
    <property type="component" value="Unassembled WGS sequence"/>
</dbReference>
<dbReference type="GO" id="GO:0102971">
    <property type="term" value="F:phosphinothricin N-acetyltransferase activity"/>
    <property type="evidence" value="ECO:0007669"/>
    <property type="project" value="UniProtKB-EC"/>
</dbReference>
<organism evidence="2 4">
    <name type="scientific">Tepidimonas ignava</name>
    <dbReference type="NCBI Taxonomy" id="114249"/>
    <lineage>
        <taxon>Bacteria</taxon>
        <taxon>Pseudomonadati</taxon>
        <taxon>Pseudomonadota</taxon>
        <taxon>Betaproteobacteria</taxon>
        <taxon>Burkholderiales</taxon>
        <taxon>Tepidimonas</taxon>
    </lineage>
</organism>
<dbReference type="EMBL" id="SMAH01000010">
    <property type="protein sequence ID" value="TCS97284.1"/>
    <property type="molecule type" value="Genomic_DNA"/>
</dbReference>
<dbReference type="EMBL" id="VJNC01000010">
    <property type="protein sequence ID" value="TSE21270.1"/>
    <property type="molecule type" value="Genomic_DNA"/>
</dbReference>
<feature type="domain" description="N-acetyltransferase" evidence="1">
    <location>
        <begin position="4"/>
        <end position="167"/>
    </location>
</feature>
<dbReference type="SUPFAM" id="SSF55729">
    <property type="entry name" value="Acyl-CoA N-acyltransferases (Nat)"/>
    <property type="match status" value="1"/>
</dbReference>
<sequence>MNHPLIRPSRDDDVPAIAALYGHHVLNGTGTFETEPPSVAEMAARRADVLGKGLPWLVAQWDGRVVGFAYGNWFKPRPAYRYSVEDSIYVAHDMAGRGLGRALLAELLTQLEQRGIRKVMAVIGDSANAGSIGLHTALGFERVGVVRACGWKFGRWLDIVLMERALGWGDRTPPADEPSPHPGTTA</sequence>
<proteinExistence type="predicted"/>
<dbReference type="AlphaFoldDB" id="A0A4R3LFW5"/>
<protein>
    <submittedName>
        <fullName evidence="3">Phosphinothricin N-acetyltransferase</fullName>
        <ecNumber evidence="3">2.3.1.183</ecNumber>
    </submittedName>
    <submittedName>
        <fullName evidence="2">Phosphinothricin acetyltransferase</fullName>
    </submittedName>
</protein>
<reference evidence="2 4" key="1">
    <citation type="submission" date="2019-03" db="EMBL/GenBank/DDBJ databases">
        <title>Genomic Encyclopedia of Type Strains, Phase IV (KMG-IV): sequencing the most valuable type-strain genomes for metagenomic binning, comparative biology and taxonomic classification.</title>
        <authorList>
            <person name="Goeker M."/>
        </authorList>
    </citation>
    <scope>NUCLEOTIDE SEQUENCE [LARGE SCALE GENOMIC DNA]</scope>
    <source>
        <strain evidence="2 4">DSM 12034</strain>
    </source>
</reference>
<dbReference type="Proteomes" id="UP000295536">
    <property type="component" value="Unassembled WGS sequence"/>
</dbReference>
<name>A0A4R3LFW5_9BURK</name>
<comment type="caution">
    <text evidence="2">The sequence shown here is derived from an EMBL/GenBank/DDBJ whole genome shotgun (WGS) entry which is preliminary data.</text>
</comment>
<dbReference type="OrthoDB" id="5459937at2"/>
<dbReference type="CDD" id="cd04301">
    <property type="entry name" value="NAT_SF"/>
    <property type="match status" value="1"/>
</dbReference>
<keyword evidence="5" id="KW-1185">Reference proteome</keyword>
<keyword evidence="2" id="KW-0808">Transferase</keyword>
<reference evidence="3 5" key="2">
    <citation type="submission" date="2019-07" db="EMBL/GenBank/DDBJ databases">
        <title>Tepidimonas ignava SPS-1037 draft genome.</title>
        <authorList>
            <person name="Da Costa M.S."/>
            <person name="Froufe H.J.C."/>
            <person name="Egas C."/>
            <person name="Albuquerque L."/>
        </authorList>
    </citation>
    <scope>NUCLEOTIDE SEQUENCE [LARGE SCALE GENOMIC DNA]</scope>
    <source>
        <strain evidence="3 5">SPS-1037</strain>
    </source>
</reference>
<evidence type="ECO:0000313" key="5">
    <source>
        <dbReference type="Proteomes" id="UP000315577"/>
    </source>
</evidence>
<evidence type="ECO:0000313" key="3">
    <source>
        <dbReference type="EMBL" id="TSE21270.1"/>
    </source>
</evidence>
<evidence type="ECO:0000313" key="2">
    <source>
        <dbReference type="EMBL" id="TCS97284.1"/>
    </source>
</evidence>
<dbReference type="RefSeq" id="WP_132962891.1">
    <property type="nucleotide sequence ID" value="NZ_DAIPFN010000017.1"/>
</dbReference>
<dbReference type="PANTHER" id="PTHR43072">
    <property type="entry name" value="N-ACETYLTRANSFERASE"/>
    <property type="match status" value="1"/>
</dbReference>
<keyword evidence="3" id="KW-0012">Acyltransferase</keyword>
<accession>A0A4R3LFW5</accession>
<gene>
    <name evidence="3" type="primary">pat</name>
    <name evidence="2" type="ORF">EDC36_11067</name>
    <name evidence="3" type="ORF">Tigna_01656</name>
</gene>
<dbReference type="PROSITE" id="PS51186">
    <property type="entry name" value="GNAT"/>
    <property type="match status" value="1"/>
</dbReference>
<evidence type="ECO:0000313" key="4">
    <source>
        <dbReference type="Proteomes" id="UP000295536"/>
    </source>
</evidence>